<comment type="cofactor">
    <cofactor evidence="1">
        <name>Mg(2+)</name>
        <dbReference type="ChEBI" id="CHEBI:18420"/>
    </cofactor>
</comment>
<evidence type="ECO:0000313" key="6">
    <source>
        <dbReference type="Proteomes" id="UP000027361"/>
    </source>
</evidence>
<dbReference type="PANTHER" id="PTHR13794">
    <property type="entry name" value="ENOLASE SUPERFAMILY, MANDELATE RACEMASE"/>
    <property type="match status" value="1"/>
</dbReference>
<dbReference type="SUPFAM" id="SSF51604">
    <property type="entry name" value="Enolase C-terminal domain-like"/>
    <property type="match status" value="1"/>
</dbReference>
<dbReference type="STRING" id="1037660.A0A066VA36"/>
<dbReference type="GO" id="GO:0016836">
    <property type="term" value="F:hydro-lyase activity"/>
    <property type="evidence" value="ECO:0007669"/>
    <property type="project" value="TreeGrafter"/>
</dbReference>
<keyword evidence="2" id="KW-0479">Metal-binding</keyword>
<keyword evidence="6" id="KW-1185">Reference proteome</keyword>
<evidence type="ECO:0000256" key="1">
    <source>
        <dbReference type="ARBA" id="ARBA00001946"/>
    </source>
</evidence>
<evidence type="ECO:0000313" key="5">
    <source>
        <dbReference type="EMBL" id="KDN37158.1"/>
    </source>
</evidence>
<dbReference type="GO" id="GO:0000287">
    <property type="term" value="F:magnesium ion binding"/>
    <property type="evidence" value="ECO:0007669"/>
    <property type="project" value="TreeGrafter"/>
</dbReference>
<keyword evidence="3" id="KW-0460">Magnesium</keyword>
<feature type="non-terminal residue" evidence="5">
    <location>
        <position position="275"/>
    </location>
</feature>
<feature type="non-terminal residue" evidence="5">
    <location>
        <position position="1"/>
    </location>
</feature>
<evidence type="ECO:0000259" key="4">
    <source>
        <dbReference type="Pfam" id="PF02746"/>
    </source>
</evidence>
<dbReference type="GeneID" id="25262140"/>
<dbReference type="InterPro" id="IPR013341">
    <property type="entry name" value="Mandelate_racemase_N_dom"/>
</dbReference>
<dbReference type="AlphaFoldDB" id="A0A066VA36"/>
<dbReference type="EMBL" id="JMSN01000148">
    <property type="protein sequence ID" value="KDN37158.1"/>
    <property type="molecule type" value="Genomic_DNA"/>
</dbReference>
<protein>
    <submittedName>
        <fullName evidence="5">Enolase N-terminal domain-like protein</fullName>
    </submittedName>
</protein>
<gene>
    <name evidence="5" type="ORF">K437DRAFT_216553</name>
</gene>
<dbReference type="GO" id="GO:0016052">
    <property type="term" value="P:carbohydrate catabolic process"/>
    <property type="evidence" value="ECO:0007669"/>
    <property type="project" value="TreeGrafter"/>
</dbReference>
<dbReference type="Pfam" id="PF02746">
    <property type="entry name" value="MR_MLE_N"/>
    <property type="match status" value="1"/>
</dbReference>
<accession>A0A066VA36</accession>
<name>A0A066VA36_TILAU</name>
<proteinExistence type="predicted"/>
<organism evidence="5 6">
    <name type="scientific">Tilletiaria anomala (strain ATCC 24038 / CBS 436.72 / UBC 951)</name>
    <dbReference type="NCBI Taxonomy" id="1037660"/>
    <lineage>
        <taxon>Eukaryota</taxon>
        <taxon>Fungi</taxon>
        <taxon>Dikarya</taxon>
        <taxon>Basidiomycota</taxon>
        <taxon>Ustilaginomycotina</taxon>
        <taxon>Exobasidiomycetes</taxon>
        <taxon>Georgefischeriales</taxon>
        <taxon>Tilletiariaceae</taxon>
        <taxon>Tilletiaria</taxon>
    </lineage>
</organism>
<dbReference type="InParanoid" id="A0A066VA36"/>
<evidence type="ECO:0000256" key="2">
    <source>
        <dbReference type="ARBA" id="ARBA00022723"/>
    </source>
</evidence>
<dbReference type="HOGENOM" id="CLU_030273_2_1_1"/>
<feature type="domain" description="Mandelate racemase/muconate lactonizing enzyme N-terminal" evidence="4">
    <location>
        <begin position="43"/>
        <end position="138"/>
    </location>
</feature>
<dbReference type="OrthoDB" id="14161at2759"/>
<dbReference type="SUPFAM" id="SSF54826">
    <property type="entry name" value="Enolase N-terminal domain-like"/>
    <property type="match status" value="1"/>
</dbReference>
<dbReference type="InterPro" id="IPR029017">
    <property type="entry name" value="Enolase-like_N"/>
</dbReference>
<dbReference type="InterPro" id="IPR046945">
    <property type="entry name" value="RHMD-like"/>
</dbReference>
<dbReference type="OMA" id="WICNPRN"/>
<dbReference type="InterPro" id="IPR036849">
    <property type="entry name" value="Enolase-like_C_sf"/>
</dbReference>
<dbReference type="RefSeq" id="XP_013240265.1">
    <property type="nucleotide sequence ID" value="XM_013384811.1"/>
</dbReference>
<evidence type="ECO:0000256" key="3">
    <source>
        <dbReference type="ARBA" id="ARBA00022842"/>
    </source>
</evidence>
<dbReference type="Proteomes" id="UP000027361">
    <property type="component" value="Unassembled WGS sequence"/>
</dbReference>
<dbReference type="Gene3D" id="3.20.20.120">
    <property type="entry name" value="Enolase-like C-terminal domain"/>
    <property type="match status" value="1"/>
</dbReference>
<sequence>LVITGFSVHDVRFPTSLTGDGTDAMNKSCDYSAAYLKLVARKETEEPLTGYGMTFTIGRGNELCRDAITTIVSTLLIGQDLETMFSDMGKTWSYLVSDPQLRWLGPETGVIHLATAAVVNGIWDLFARSRRQPLWQLLSSFTPEEFVAVIPFRYITDALTPGQALAILRANEPDKQQRIQEMLRDGYPAYTTSAGWSGYSDEKVARLVRSALAQGFNHFKLKVGVGVEDDNRRLGIMRKIIDDPNEMPKGRKMPSPETLVGKNAGPTGCVVMVRA</sequence>
<comment type="caution">
    <text evidence="5">The sequence shown here is derived from an EMBL/GenBank/DDBJ whole genome shotgun (WGS) entry which is preliminary data.</text>
</comment>
<dbReference type="Gene3D" id="3.30.390.10">
    <property type="entry name" value="Enolase-like, N-terminal domain"/>
    <property type="match status" value="1"/>
</dbReference>
<reference evidence="5 6" key="1">
    <citation type="submission" date="2014-05" db="EMBL/GenBank/DDBJ databases">
        <title>Draft genome sequence of a rare smut relative, Tilletiaria anomala UBC 951.</title>
        <authorList>
            <consortium name="DOE Joint Genome Institute"/>
            <person name="Toome M."/>
            <person name="Kuo A."/>
            <person name="Henrissat B."/>
            <person name="Lipzen A."/>
            <person name="Tritt A."/>
            <person name="Yoshinaga Y."/>
            <person name="Zane M."/>
            <person name="Barry K."/>
            <person name="Grigoriev I.V."/>
            <person name="Spatafora J.W."/>
            <person name="Aimea M.C."/>
        </authorList>
    </citation>
    <scope>NUCLEOTIDE SEQUENCE [LARGE SCALE GENOMIC DNA]</scope>
    <source>
        <strain evidence="5 6">UBC 951</strain>
    </source>
</reference>
<dbReference type="PANTHER" id="PTHR13794:SF58">
    <property type="entry name" value="MITOCHONDRIAL ENOLASE SUPERFAMILY MEMBER 1"/>
    <property type="match status" value="1"/>
</dbReference>